<dbReference type="InterPro" id="IPR017853">
    <property type="entry name" value="GH"/>
</dbReference>
<accession>A0A2H3G1B2</accession>
<feature type="domain" description="Glycosyl hydrolases family 39 N-terminal catalytic" evidence="4">
    <location>
        <begin position="162"/>
        <end position="238"/>
    </location>
</feature>
<name>A0A2H3G1B2_GIBZA</name>
<dbReference type="SUPFAM" id="SSF51445">
    <property type="entry name" value="(Trans)glycosidases"/>
    <property type="match status" value="1"/>
</dbReference>
<reference evidence="5" key="2">
    <citation type="submission" date="2021-03" db="EMBL/GenBank/DDBJ databases">
        <authorList>
            <person name="Alouane T."/>
            <person name="Langin T."/>
            <person name="Bonhomme L."/>
        </authorList>
    </citation>
    <scope>NUCLEOTIDE SEQUENCE</scope>
    <source>
        <strain evidence="5">MDC_Fg202</strain>
    </source>
</reference>
<dbReference type="InterPro" id="IPR049166">
    <property type="entry name" value="GH39_cat"/>
</dbReference>
<evidence type="ECO:0000256" key="3">
    <source>
        <dbReference type="ARBA" id="ARBA00023295"/>
    </source>
</evidence>
<dbReference type="Proteomes" id="UP000746612">
    <property type="component" value="Unassembled WGS sequence"/>
</dbReference>
<protein>
    <recommendedName>
        <fullName evidence="4">Glycosyl hydrolases family 39 N-terminal catalytic domain-containing protein</fullName>
    </recommendedName>
</protein>
<gene>
    <name evidence="6" type="ORF">FUG_LOCUS220936</name>
    <name evidence="5" type="ORF">MDCFG202_LOCUS4054</name>
</gene>
<evidence type="ECO:0000256" key="1">
    <source>
        <dbReference type="ARBA" id="ARBA00008875"/>
    </source>
</evidence>
<evidence type="ECO:0000259" key="4">
    <source>
        <dbReference type="Pfam" id="PF01229"/>
    </source>
</evidence>
<evidence type="ECO:0000313" key="6">
    <source>
        <dbReference type="EMBL" id="VIO56698.1"/>
    </source>
</evidence>
<dbReference type="Gene3D" id="3.20.20.80">
    <property type="entry name" value="Glycosidases"/>
    <property type="match status" value="1"/>
</dbReference>
<dbReference type="AlphaFoldDB" id="A0A2H3G1B2"/>
<dbReference type="EMBL" id="CAJPIJ010000012">
    <property type="protein sequence ID" value="CAG1962857.1"/>
    <property type="molecule type" value="Genomic_DNA"/>
</dbReference>
<dbReference type="Pfam" id="PF01229">
    <property type="entry name" value="Glyco_hydro_39"/>
    <property type="match status" value="1"/>
</dbReference>
<comment type="similarity">
    <text evidence="1">Belongs to the glycosyl hydrolase 39 family.</text>
</comment>
<evidence type="ECO:0000313" key="5">
    <source>
        <dbReference type="EMBL" id="CAG1962857.1"/>
    </source>
</evidence>
<keyword evidence="2" id="KW-0378">Hydrolase</keyword>
<dbReference type="EMBL" id="CAAKMV010000125">
    <property type="protein sequence ID" value="VIO56698.1"/>
    <property type="molecule type" value="Genomic_DNA"/>
</dbReference>
<organism evidence="5 7">
    <name type="scientific">Gibberella zeae</name>
    <name type="common">Wheat head blight fungus</name>
    <name type="synonym">Fusarium graminearum</name>
    <dbReference type="NCBI Taxonomy" id="5518"/>
    <lineage>
        <taxon>Eukaryota</taxon>
        <taxon>Fungi</taxon>
        <taxon>Dikarya</taxon>
        <taxon>Ascomycota</taxon>
        <taxon>Pezizomycotina</taxon>
        <taxon>Sordariomycetes</taxon>
        <taxon>Hypocreomycetidae</taxon>
        <taxon>Hypocreales</taxon>
        <taxon>Nectriaceae</taxon>
        <taxon>Fusarium</taxon>
    </lineage>
</organism>
<proteinExistence type="inferred from homology"/>
<dbReference type="GO" id="GO:0016798">
    <property type="term" value="F:hydrolase activity, acting on glycosyl bonds"/>
    <property type="evidence" value="ECO:0007669"/>
    <property type="project" value="UniProtKB-KW"/>
</dbReference>
<keyword evidence="3" id="KW-0326">Glycosidase</keyword>
<evidence type="ECO:0000256" key="2">
    <source>
        <dbReference type="ARBA" id="ARBA00022801"/>
    </source>
</evidence>
<sequence>MPEDYMSMLRSLPDEEAKVKGPAVGVATVDLTVTTGPPRHLASGILYGIPDKPDQIPDRFYKEIGFNYGRGGGSQLPNTRGYAVSNEDYKARFSSVLSNYKTTRKHGGEFIYLLPALWGADGGQSENFEYPGDNNDWKRWDAFLDQTLKNIQDSDMADGLVIDIWNEPDLSFFWGASKEQWLALWSRTFKKVKETLPSIRIAGPSISAIPTTNHEWWNDFLSECLKNDTPPDQWAWHMESGNDCDTIGGSMKTFHELLAKFDIPLDKAQDVNLNEYAVYGEQVPSAGAWWIAGLERENAHGLRGNWAIAGALHDFLAGLLCKPNAADGQYQIEGEGYWPTAEYQVYKYYGSNMTGQRIKTTPTPDSFLDVYATKDANIIRILAGTRSRSGDWAIEVTGLLENVEVKIKVLAFEVAGEDNFKRVDGPEHLGESTQVAENGTLRLKMEHEDTTTAYAFELTLPKE</sequence>
<reference evidence="6" key="1">
    <citation type="submission" date="2019-04" db="EMBL/GenBank/DDBJ databases">
        <authorList>
            <person name="Melise S."/>
            <person name="Noan J."/>
            <person name="Okalmin O."/>
        </authorList>
    </citation>
    <scope>NUCLEOTIDE SEQUENCE</scope>
    <source>
        <strain evidence="6">FN9</strain>
    </source>
</reference>
<evidence type="ECO:0000313" key="7">
    <source>
        <dbReference type="Proteomes" id="UP000746612"/>
    </source>
</evidence>